<proteinExistence type="predicted"/>
<evidence type="ECO:0000256" key="5">
    <source>
        <dbReference type="ARBA" id="ARBA00023128"/>
    </source>
</evidence>
<protein>
    <recommendedName>
        <fullName evidence="9">DUF676 domain-containing protein</fullName>
    </recommendedName>
</protein>
<comment type="caution">
    <text evidence="7">The sequence shown here is derived from an EMBL/GenBank/DDBJ whole genome shotgun (WGS) entry which is preliminary data.</text>
</comment>
<dbReference type="EMBL" id="NPHW01005914">
    <property type="protein sequence ID" value="OXV06287.1"/>
    <property type="molecule type" value="Genomic_DNA"/>
</dbReference>
<evidence type="ECO:0000313" key="7">
    <source>
        <dbReference type="EMBL" id="OXV06287.1"/>
    </source>
</evidence>
<evidence type="ECO:0000256" key="2">
    <source>
        <dbReference type="ARBA" id="ARBA00004240"/>
    </source>
</evidence>
<name>A0A232LR68_9EURO</name>
<accession>A0A232LR68</accession>
<dbReference type="GO" id="GO:0005783">
    <property type="term" value="C:endoplasmic reticulum"/>
    <property type="evidence" value="ECO:0007669"/>
    <property type="project" value="UniProtKB-SubCell"/>
</dbReference>
<keyword evidence="6" id="KW-0472">Membrane</keyword>
<dbReference type="OrthoDB" id="427518at2759"/>
<evidence type="ECO:0000256" key="1">
    <source>
        <dbReference type="ARBA" id="ARBA00004173"/>
    </source>
</evidence>
<reference evidence="7 8" key="1">
    <citation type="journal article" date="2015" name="Environ. Microbiol.">
        <title>Metagenome sequence of Elaphomyces granulatus from sporocarp tissue reveals Ascomycota ectomycorrhizal fingerprints of genome expansion and a Proteobacteria-rich microbiome.</title>
        <authorList>
            <person name="Quandt C.A."/>
            <person name="Kohler A."/>
            <person name="Hesse C.N."/>
            <person name="Sharpton T.J."/>
            <person name="Martin F."/>
            <person name="Spatafora J.W."/>
        </authorList>
    </citation>
    <scope>NUCLEOTIDE SEQUENCE [LARGE SCALE GENOMIC DNA]</scope>
    <source>
        <strain evidence="7 8">OSC145934</strain>
    </source>
</reference>
<dbReference type="InterPro" id="IPR052374">
    <property type="entry name" value="SERAC1"/>
</dbReference>
<evidence type="ECO:0000256" key="6">
    <source>
        <dbReference type="ARBA" id="ARBA00023136"/>
    </source>
</evidence>
<gene>
    <name evidence="7" type="ORF">Egran_05945</name>
</gene>
<dbReference type="PANTHER" id="PTHR48182">
    <property type="entry name" value="PROTEIN SERAC1"/>
    <property type="match status" value="1"/>
</dbReference>
<keyword evidence="4" id="KW-0256">Endoplasmic reticulum</keyword>
<organism evidence="7 8">
    <name type="scientific">Elaphomyces granulatus</name>
    <dbReference type="NCBI Taxonomy" id="519963"/>
    <lineage>
        <taxon>Eukaryota</taxon>
        <taxon>Fungi</taxon>
        <taxon>Dikarya</taxon>
        <taxon>Ascomycota</taxon>
        <taxon>Pezizomycotina</taxon>
        <taxon>Eurotiomycetes</taxon>
        <taxon>Eurotiomycetidae</taxon>
        <taxon>Eurotiales</taxon>
        <taxon>Elaphomycetaceae</taxon>
        <taxon>Elaphomyces</taxon>
    </lineage>
</organism>
<dbReference type="PANTHER" id="PTHR48182:SF2">
    <property type="entry name" value="PROTEIN SERAC1"/>
    <property type="match status" value="1"/>
</dbReference>
<evidence type="ECO:0000313" key="8">
    <source>
        <dbReference type="Proteomes" id="UP000243515"/>
    </source>
</evidence>
<sequence>MPKKTTNNTSTIPALGFTCLNPEGRHEVDIVFVHGLSGNPESTWKNSTTGFLWPKELEAHVPNARILLYGYDVHALVIANENKSMRVEDRNQIYLSTVGCFFYGTPNCGSSIGQAKRVKIVSSVLKVASFELPEKIMKALELHSDEVFDLAEGFLELDICRKETITMYTYYETRNLPELGELVVDETSARVGYGKEVMNPIQEDHIGMVKFKNAEDRDFIHVSKKVKSIVNKLREPTAVEPRAIELVRHHGDQDERYQTGANLAGNVLCLAGTRDHSRPSPKRSIFHLARR</sequence>
<dbReference type="GO" id="GO:0005739">
    <property type="term" value="C:mitochondrion"/>
    <property type="evidence" value="ECO:0007669"/>
    <property type="project" value="UniProtKB-SubCell"/>
</dbReference>
<keyword evidence="5" id="KW-0496">Mitochondrion</keyword>
<keyword evidence="8" id="KW-1185">Reference proteome</keyword>
<evidence type="ECO:0000256" key="3">
    <source>
        <dbReference type="ARBA" id="ARBA00004370"/>
    </source>
</evidence>
<dbReference type="GO" id="GO:0016020">
    <property type="term" value="C:membrane"/>
    <property type="evidence" value="ECO:0007669"/>
    <property type="project" value="UniProtKB-SubCell"/>
</dbReference>
<dbReference type="Proteomes" id="UP000243515">
    <property type="component" value="Unassembled WGS sequence"/>
</dbReference>
<dbReference type="AlphaFoldDB" id="A0A232LR68"/>
<evidence type="ECO:0008006" key="9">
    <source>
        <dbReference type="Google" id="ProtNLM"/>
    </source>
</evidence>
<comment type="subcellular location">
    <subcellularLocation>
        <location evidence="2">Endoplasmic reticulum</location>
    </subcellularLocation>
    <subcellularLocation>
        <location evidence="3">Membrane</location>
    </subcellularLocation>
    <subcellularLocation>
        <location evidence="1">Mitochondrion</location>
    </subcellularLocation>
</comment>
<evidence type="ECO:0000256" key="4">
    <source>
        <dbReference type="ARBA" id="ARBA00022824"/>
    </source>
</evidence>